<feature type="domain" description="GGDEF" evidence="2">
    <location>
        <begin position="227"/>
        <end position="362"/>
    </location>
</feature>
<keyword evidence="1" id="KW-0472">Membrane</keyword>
<dbReference type="NCBIfam" id="TIGR00254">
    <property type="entry name" value="GGDEF"/>
    <property type="match status" value="1"/>
</dbReference>
<dbReference type="Gene3D" id="3.30.70.270">
    <property type="match status" value="1"/>
</dbReference>
<gene>
    <name evidence="4" type="primary">yhcK</name>
    <name evidence="3" type="ORF">LS41612_20230</name>
    <name evidence="4" type="ORF">NCTC10338_00625</name>
</gene>
<dbReference type="Proteomes" id="UP000238825">
    <property type="component" value="Chromosome"/>
</dbReference>
<keyword evidence="1" id="KW-1133">Transmembrane helix</keyword>
<dbReference type="Pfam" id="PF00990">
    <property type="entry name" value="GGDEF"/>
    <property type="match status" value="1"/>
</dbReference>
<feature type="transmembrane region" description="Helical" evidence="1">
    <location>
        <begin position="72"/>
        <end position="99"/>
    </location>
</feature>
<dbReference type="InterPro" id="IPR050469">
    <property type="entry name" value="Diguanylate_Cyclase"/>
</dbReference>
<dbReference type="GO" id="GO:0000155">
    <property type="term" value="F:phosphorelay sensor kinase activity"/>
    <property type="evidence" value="ECO:0007669"/>
    <property type="project" value="InterPro"/>
</dbReference>
<keyword evidence="4" id="KW-0808">Transferase</keyword>
<dbReference type="Proteomes" id="UP000255295">
    <property type="component" value="Unassembled WGS sequence"/>
</dbReference>
<accession>A0A2S0K525</accession>
<feature type="transmembrane region" description="Helical" evidence="1">
    <location>
        <begin position="5"/>
        <end position="23"/>
    </location>
</feature>
<dbReference type="GO" id="GO:0052621">
    <property type="term" value="F:diguanylate cyclase activity"/>
    <property type="evidence" value="ECO:0007669"/>
    <property type="project" value="UniProtKB-EC"/>
</dbReference>
<protein>
    <submittedName>
        <fullName evidence="4">Diguanylate cyclase or phosphodiesterase</fullName>
        <ecNumber evidence="4">2.7.7.65</ecNumber>
    </submittedName>
    <submittedName>
        <fullName evidence="3">GGDEF domain-containing protein</fullName>
    </submittedName>
</protein>
<proteinExistence type="predicted"/>
<dbReference type="EMBL" id="UFSZ01000001">
    <property type="protein sequence ID" value="SUV15557.1"/>
    <property type="molecule type" value="Genomic_DNA"/>
</dbReference>
<evidence type="ECO:0000313" key="5">
    <source>
        <dbReference type="Proteomes" id="UP000238825"/>
    </source>
</evidence>
<name>A0A2S0K525_LYSSH</name>
<feature type="transmembrane region" description="Helical" evidence="1">
    <location>
        <begin position="139"/>
        <end position="160"/>
    </location>
</feature>
<dbReference type="InterPro" id="IPR043128">
    <property type="entry name" value="Rev_trsase/Diguanyl_cyclase"/>
</dbReference>
<evidence type="ECO:0000259" key="2">
    <source>
        <dbReference type="PROSITE" id="PS50887"/>
    </source>
</evidence>
<feature type="transmembrane region" description="Helical" evidence="1">
    <location>
        <begin position="166"/>
        <end position="184"/>
    </location>
</feature>
<dbReference type="RefSeq" id="WP_024362860.1">
    <property type="nucleotide sequence ID" value="NZ_BJNS01000015.1"/>
</dbReference>
<dbReference type="PANTHER" id="PTHR45138">
    <property type="entry name" value="REGULATORY COMPONENTS OF SENSORY TRANSDUCTION SYSTEM"/>
    <property type="match status" value="1"/>
</dbReference>
<evidence type="ECO:0000313" key="3">
    <source>
        <dbReference type="EMBL" id="AVK98477.1"/>
    </source>
</evidence>
<evidence type="ECO:0000313" key="6">
    <source>
        <dbReference type="Proteomes" id="UP000255295"/>
    </source>
</evidence>
<dbReference type="AlphaFoldDB" id="A0A2S0K525"/>
<keyword evidence="1" id="KW-0812">Transmembrane</keyword>
<dbReference type="CDD" id="cd01949">
    <property type="entry name" value="GGDEF"/>
    <property type="match status" value="1"/>
</dbReference>
<dbReference type="PROSITE" id="PS50887">
    <property type="entry name" value="GGDEF"/>
    <property type="match status" value="1"/>
</dbReference>
<keyword evidence="4" id="KW-0548">Nucleotidyltransferase</keyword>
<reference evidence="4 6" key="2">
    <citation type="submission" date="2018-06" db="EMBL/GenBank/DDBJ databases">
        <authorList>
            <consortium name="Pathogen Informatics"/>
            <person name="Doyle S."/>
        </authorList>
    </citation>
    <scope>NUCLEOTIDE SEQUENCE [LARGE SCALE GENOMIC DNA]</scope>
    <source>
        <strain evidence="4 6">NCTC10338</strain>
    </source>
</reference>
<evidence type="ECO:0000313" key="4">
    <source>
        <dbReference type="EMBL" id="SUV15557.1"/>
    </source>
</evidence>
<dbReference type="SUPFAM" id="SSF55073">
    <property type="entry name" value="Nucleotide cyclase"/>
    <property type="match status" value="1"/>
</dbReference>
<dbReference type="GO" id="GO:0005886">
    <property type="term" value="C:plasma membrane"/>
    <property type="evidence" value="ECO:0007669"/>
    <property type="project" value="UniProtKB-SubCell"/>
</dbReference>
<dbReference type="GeneID" id="48278539"/>
<evidence type="ECO:0000256" key="1">
    <source>
        <dbReference type="SAM" id="Phobius"/>
    </source>
</evidence>
<dbReference type="InterPro" id="IPR000160">
    <property type="entry name" value="GGDEF_dom"/>
</dbReference>
<dbReference type="EMBL" id="CP019980">
    <property type="protein sequence ID" value="AVK98477.1"/>
    <property type="molecule type" value="Genomic_DNA"/>
</dbReference>
<dbReference type="InterPro" id="IPR029787">
    <property type="entry name" value="Nucleotide_cyclase"/>
</dbReference>
<sequence length="369" mass="41081">MLLHIYVSFCITFTLIILTYWPFTHPTRRKSFIKDFKPILVGIIFGMTGLVLSAISLRFLQGTLINIHIVPLLYSGLIGGPWSIIISGAIMGVGSLYIIPTQSLLSISSLSNINLIVLSIILAFVACKKPITLHTLTTYFFSVMAEIIVMLVLAICMPPILKIETILGFIAYALFTFFTIFTVITRLQATSEKVQLIYRLKEKDYLTQLPNNLAIRSFAQEMVLETDNFSVLHFDVDNMKDINIKYGHLAGDGIIKQLATIIHHYIETKNGMAARVAGEEFYIILKDAPPAIALYHAEKLRHVIAHHSFKINDRQTTPLTVSIGISSSPDNAVDFDELTIIATQVTTEVKALGGNQVVHANNSEFHKGC</sequence>
<organism evidence="3 5">
    <name type="scientific">Lysinibacillus sphaericus</name>
    <name type="common">Bacillus sphaericus</name>
    <dbReference type="NCBI Taxonomy" id="1421"/>
    <lineage>
        <taxon>Bacteria</taxon>
        <taxon>Bacillati</taxon>
        <taxon>Bacillota</taxon>
        <taxon>Bacilli</taxon>
        <taxon>Bacillales</taxon>
        <taxon>Bacillaceae</taxon>
        <taxon>Lysinibacillus</taxon>
    </lineage>
</organism>
<dbReference type="PANTHER" id="PTHR45138:SF9">
    <property type="entry name" value="DIGUANYLATE CYCLASE DGCM-RELATED"/>
    <property type="match status" value="1"/>
</dbReference>
<feature type="transmembrane region" description="Helical" evidence="1">
    <location>
        <begin position="39"/>
        <end position="60"/>
    </location>
</feature>
<feature type="transmembrane region" description="Helical" evidence="1">
    <location>
        <begin position="105"/>
        <end position="127"/>
    </location>
</feature>
<reference evidence="3 5" key="1">
    <citation type="submission" date="2017-03" db="EMBL/GenBank/DDBJ databases">
        <title>The whole genome sequencing and assembly of Lysinibacillus sphaericus DSM 28T strain.</title>
        <authorList>
            <person name="Lee Y.-J."/>
            <person name="Yi H."/>
            <person name="Bahn Y.-S."/>
            <person name="Kim J.F."/>
            <person name="Lee D.-W."/>
        </authorList>
    </citation>
    <scope>NUCLEOTIDE SEQUENCE [LARGE SCALE GENOMIC DNA]</scope>
    <source>
        <strain evidence="3 5">DSM 28</strain>
    </source>
</reference>
<dbReference type="GO" id="GO:0071555">
    <property type="term" value="P:cell wall organization"/>
    <property type="evidence" value="ECO:0007669"/>
    <property type="project" value="InterPro"/>
</dbReference>
<dbReference type="SMART" id="SM00267">
    <property type="entry name" value="GGDEF"/>
    <property type="match status" value="1"/>
</dbReference>
<dbReference type="EC" id="2.7.7.65" evidence="4"/>